<dbReference type="GO" id="GO:0007165">
    <property type="term" value="P:signal transduction"/>
    <property type="evidence" value="ECO:0007669"/>
    <property type="project" value="TreeGrafter"/>
</dbReference>
<dbReference type="Pfam" id="PF22694">
    <property type="entry name" value="CtpB_N-like"/>
    <property type="match status" value="1"/>
</dbReference>
<feature type="domain" description="PDZ" evidence="7">
    <location>
        <begin position="98"/>
        <end position="159"/>
    </location>
</feature>
<dbReference type="SUPFAM" id="SSF50156">
    <property type="entry name" value="PDZ domain-like"/>
    <property type="match status" value="1"/>
</dbReference>
<dbReference type="CDD" id="cd06782">
    <property type="entry name" value="cpPDZ_CPP-like"/>
    <property type="match status" value="1"/>
</dbReference>
<dbReference type="InterPro" id="IPR001478">
    <property type="entry name" value="PDZ"/>
</dbReference>
<evidence type="ECO:0000256" key="4">
    <source>
        <dbReference type="ARBA" id="ARBA00022825"/>
    </source>
</evidence>
<dbReference type="Gene3D" id="3.90.226.10">
    <property type="entry name" value="2-enoyl-CoA Hydratase, Chain A, domain 1"/>
    <property type="match status" value="1"/>
</dbReference>
<dbReference type="GO" id="GO:0008236">
    <property type="term" value="F:serine-type peptidase activity"/>
    <property type="evidence" value="ECO:0007669"/>
    <property type="project" value="UniProtKB-KW"/>
</dbReference>
<reference evidence="8" key="2">
    <citation type="journal article" date="2021" name="PeerJ">
        <title>Extensive microbial diversity within the chicken gut microbiome revealed by metagenomics and culture.</title>
        <authorList>
            <person name="Gilroy R."/>
            <person name="Ravi A."/>
            <person name="Getino M."/>
            <person name="Pursley I."/>
            <person name="Horton D.L."/>
            <person name="Alikhan N.F."/>
            <person name="Baker D."/>
            <person name="Gharbi K."/>
            <person name="Hall N."/>
            <person name="Watson M."/>
            <person name="Adriaenssens E.M."/>
            <person name="Foster-Nyarko E."/>
            <person name="Jarju S."/>
            <person name="Secka A."/>
            <person name="Antonio M."/>
            <person name="Oren A."/>
            <person name="Chaudhuri R.R."/>
            <person name="La Ragione R."/>
            <person name="Hildebrand F."/>
            <person name="Pallen M.J."/>
        </authorList>
    </citation>
    <scope>NUCLEOTIDE SEQUENCE</scope>
    <source>
        <strain evidence="8">ChiHile30-977</strain>
    </source>
</reference>
<dbReference type="PANTHER" id="PTHR32060:SF30">
    <property type="entry name" value="CARBOXY-TERMINAL PROCESSING PROTEASE CTPA"/>
    <property type="match status" value="1"/>
</dbReference>
<sequence length="399" mass="44110">MKTLFRMLALALACLLPAAVSLAEEDTVTISVEEYERLQKYQRLEEALSLIETQYLWEYDENVLLEGAMQGLLGALGDDYTFYYTPADMSEETESVTGEYAGLGIEVFANPNDLTITIKRVFYGGPAQQAGLRPSDKIVQVNGQDVTAYELNDAVSIMRGDPGTEVTLTILRGTESFEVTCERAIVETEIMDYRMVGDDIAYLRLYYFEGNALEQLDNSIAYFQEQGVRALVLDLRENPGGFMDMAVDIADRFLDDALVLSTEDKYGRRIEFYAEDGCWDVPIAVLIDEYTASSAEILAAALRDNGAAKLVGTTSFGKGIVQTVYTFAEDGAGMQLTSQYWLTPNDACIHEVGLEPDVEVVLAEDAIDENFQFVPENDNQLQAAVELLEATLAEEEAAA</sequence>
<dbReference type="GO" id="GO:0006508">
    <property type="term" value="P:proteolysis"/>
    <property type="evidence" value="ECO:0007669"/>
    <property type="project" value="UniProtKB-KW"/>
</dbReference>
<evidence type="ECO:0000256" key="3">
    <source>
        <dbReference type="ARBA" id="ARBA00022801"/>
    </source>
</evidence>
<accession>A0A9D0YUC1</accession>
<organism evidence="8 9">
    <name type="scientific">Candidatus Avichristensenella intestinipullorum</name>
    <dbReference type="NCBI Taxonomy" id="2840693"/>
    <lineage>
        <taxon>Bacteria</taxon>
        <taxon>Bacillati</taxon>
        <taxon>Bacillota</taxon>
        <taxon>Clostridia</taxon>
        <taxon>Candidatus Avichristensenella</taxon>
    </lineage>
</organism>
<evidence type="ECO:0000256" key="6">
    <source>
        <dbReference type="SAM" id="SignalP"/>
    </source>
</evidence>
<name>A0A9D0YUC1_9FIRM</name>
<dbReference type="Gene3D" id="2.30.42.10">
    <property type="match status" value="1"/>
</dbReference>
<dbReference type="Proteomes" id="UP000886819">
    <property type="component" value="Unassembled WGS sequence"/>
</dbReference>
<keyword evidence="3 5" id="KW-0378">Hydrolase</keyword>
<reference evidence="8" key="1">
    <citation type="submission" date="2020-10" db="EMBL/GenBank/DDBJ databases">
        <authorList>
            <person name="Gilroy R."/>
        </authorList>
    </citation>
    <scope>NUCLEOTIDE SEQUENCE</scope>
    <source>
        <strain evidence="8">ChiHile30-977</strain>
    </source>
</reference>
<dbReference type="GO" id="GO:0004175">
    <property type="term" value="F:endopeptidase activity"/>
    <property type="evidence" value="ECO:0007669"/>
    <property type="project" value="TreeGrafter"/>
</dbReference>
<dbReference type="InterPro" id="IPR029045">
    <property type="entry name" value="ClpP/crotonase-like_dom_sf"/>
</dbReference>
<comment type="caution">
    <text evidence="8">The sequence shown here is derived from an EMBL/GenBank/DDBJ whole genome shotgun (WGS) entry which is preliminary data.</text>
</comment>
<proteinExistence type="inferred from homology"/>
<dbReference type="GO" id="GO:0030288">
    <property type="term" value="C:outer membrane-bounded periplasmic space"/>
    <property type="evidence" value="ECO:0007669"/>
    <property type="project" value="TreeGrafter"/>
</dbReference>
<dbReference type="Pfam" id="PF03572">
    <property type="entry name" value="Peptidase_S41"/>
    <property type="match status" value="1"/>
</dbReference>
<dbReference type="PANTHER" id="PTHR32060">
    <property type="entry name" value="TAIL-SPECIFIC PROTEASE"/>
    <property type="match status" value="1"/>
</dbReference>
<dbReference type="SUPFAM" id="SSF52096">
    <property type="entry name" value="ClpP/crotonase"/>
    <property type="match status" value="1"/>
</dbReference>
<dbReference type="CDD" id="cd07560">
    <property type="entry name" value="Peptidase_S41_CPP"/>
    <property type="match status" value="1"/>
</dbReference>
<dbReference type="InterPro" id="IPR004447">
    <property type="entry name" value="Peptidase_S41A"/>
</dbReference>
<dbReference type="InterPro" id="IPR005151">
    <property type="entry name" value="Tail-specific_protease"/>
</dbReference>
<gene>
    <name evidence="8" type="ORF">IAA66_01610</name>
</gene>
<feature type="chain" id="PRO_5039373450" evidence="6">
    <location>
        <begin position="24"/>
        <end position="399"/>
    </location>
</feature>
<keyword evidence="4 5" id="KW-0720">Serine protease</keyword>
<evidence type="ECO:0000256" key="5">
    <source>
        <dbReference type="RuleBase" id="RU004404"/>
    </source>
</evidence>
<evidence type="ECO:0000256" key="1">
    <source>
        <dbReference type="ARBA" id="ARBA00009179"/>
    </source>
</evidence>
<dbReference type="Gene3D" id="3.30.750.44">
    <property type="match status" value="1"/>
</dbReference>
<dbReference type="AlphaFoldDB" id="A0A9D0YUC1"/>
<dbReference type="SMART" id="SM00245">
    <property type="entry name" value="TSPc"/>
    <property type="match status" value="1"/>
</dbReference>
<dbReference type="Pfam" id="PF17820">
    <property type="entry name" value="PDZ_6"/>
    <property type="match status" value="1"/>
</dbReference>
<protein>
    <submittedName>
        <fullName evidence="8">S41 family peptidase</fullName>
    </submittedName>
</protein>
<evidence type="ECO:0000313" key="8">
    <source>
        <dbReference type="EMBL" id="HIQ62267.1"/>
    </source>
</evidence>
<evidence type="ECO:0000313" key="9">
    <source>
        <dbReference type="Proteomes" id="UP000886819"/>
    </source>
</evidence>
<keyword evidence="6" id="KW-0732">Signal</keyword>
<dbReference type="SMART" id="SM00228">
    <property type="entry name" value="PDZ"/>
    <property type="match status" value="1"/>
</dbReference>
<dbReference type="InterPro" id="IPR036034">
    <property type="entry name" value="PDZ_sf"/>
</dbReference>
<comment type="similarity">
    <text evidence="1 5">Belongs to the peptidase S41A family.</text>
</comment>
<feature type="signal peptide" evidence="6">
    <location>
        <begin position="1"/>
        <end position="23"/>
    </location>
</feature>
<dbReference type="NCBIfam" id="TIGR00225">
    <property type="entry name" value="prc"/>
    <property type="match status" value="1"/>
</dbReference>
<dbReference type="InterPro" id="IPR055210">
    <property type="entry name" value="CtpA/B_N"/>
</dbReference>
<dbReference type="EMBL" id="DVFI01000024">
    <property type="protein sequence ID" value="HIQ62267.1"/>
    <property type="molecule type" value="Genomic_DNA"/>
</dbReference>
<evidence type="ECO:0000259" key="7">
    <source>
        <dbReference type="PROSITE" id="PS50106"/>
    </source>
</evidence>
<evidence type="ECO:0000256" key="2">
    <source>
        <dbReference type="ARBA" id="ARBA00022670"/>
    </source>
</evidence>
<dbReference type="InterPro" id="IPR041489">
    <property type="entry name" value="PDZ_6"/>
</dbReference>
<dbReference type="PROSITE" id="PS50106">
    <property type="entry name" value="PDZ"/>
    <property type="match status" value="1"/>
</dbReference>
<keyword evidence="2 5" id="KW-0645">Protease</keyword>